<dbReference type="EMBL" id="GL629801">
    <property type="protein sequence ID" value="EFX00737.1"/>
    <property type="molecule type" value="Genomic_DNA"/>
</dbReference>
<dbReference type="AlphaFoldDB" id="F0XNP0"/>
<feature type="signal peptide" evidence="1">
    <location>
        <begin position="1"/>
        <end position="16"/>
    </location>
</feature>
<dbReference type="GeneID" id="25981316"/>
<keyword evidence="3" id="KW-1185">Reference proteome</keyword>
<evidence type="ECO:0000313" key="2">
    <source>
        <dbReference type="EMBL" id="EFX00737.1"/>
    </source>
</evidence>
<name>F0XNP0_GROCL</name>
<keyword evidence="1" id="KW-0732">Signal</keyword>
<organism evidence="3">
    <name type="scientific">Grosmannia clavigera (strain kw1407 / UAMH 11150)</name>
    <name type="common">Blue stain fungus</name>
    <name type="synonym">Graphiocladiella clavigera</name>
    <dbReference type="NCBI Taxonomy" id="655863"/>
    <lineage>
        <taxon>Eukaryota</taxon>
        <taxon>Fungi</taxon>
        <taxon>Dikarya</taxon>
        <taxon>Ascomycota</taxon>
        <taxon>Pezizomycotina</taxon>
        <taxon>Sordariomycetes</taxon>
        <taxon>Sordariomycetidae</taxon>
        <taxon>Ophiostomatales</taxon>
        <taxon>Ophiostomataceae</taxon>
        <taxon>Leptographium</taxon>
    </lineage>
</organism>
<dbReference type="Proteomes" id="UP000007796">
    <property type="component" value="Unassembled WGS sequence"/>
</dbReference>
<reference evidence="2 3" key="1">
    <citation type="journal article" date="2011" name="Proc. Natl. Acad. Sci. U.S.A.">
        <title>Genome and transcriptome analyses of the mountain pine beetle-fungal symbiont Grosmannia clavigera, a lodgepole pine pathogen.</title>
        <authorList>
            <person name="DiGuistini S."/>
            <person name="Wang Y."/>
            <person name="Liao N.Y."/>
            <person name="Taylor G."/>
            <person name="Tanguay P."/>
            <person name="Feau N."/>
            <person name="Henrissat B."/>
            <person name="Chan S.K."/>
            <person name="Hesse-Orce U."/>
            <person name="Alamouti S.M."/>
            <person name="Tsui C.K.M."/>
            <person name="Docking R.T."/>
            <person name="Levasseur A."/>
            <person name="Haridas S."/>
            <person name="Robertson G."/>
            <person name="Birol I."/>
            <person name="Holt R.A."/>
            <person name="Marra M.A."/>
            <person name="Hamelin R.C."/>
            <person name="Hirst M."/>
            <person name="Jones S.J.M."/>
            <person name="Bohlmann J."/>
            <person name="Breuil C."/>
        </authorList>
    </citation>
    <scope>NUCLEOTIDE SEQUENCE [LARGE SCALE GENOMIC DNA]</scope>
    <source>
        <strain evidence="3">kw1407 / UAMH 11150</strain>
    </source>
</reference>
<accession>F0XNP0</accession>
<dbReference type="HOGENOM" id="CLU_150781_0_0_1"/>
<protein>
    <submittedName>
        <fullName evidence="2">Glycoprotein</fullName>
    </submittedName>
</protein>
<dbReference type="eggNOG" id="ENOG502T47V">
    <property type="taxonomic scope" value="Eukaryota"/>
</dbReference>
<proteinExistence type="predicted"/>
<dbReference type="RefSeq" id="XP_014170219.1">
    <property type="nucleotide sequence ID" value="XM_014314744.1"/>
</dbReference>
<dbReference type="InParanoid" id="F0XNP0"/>
<evidence type="ECO:0000256" key="1">
    <source>
        <dbReference type="SAM" id="SignalP"/>
    </source>
</evidence>
<dbReference type="OrthoDB" id="3679184at2759"/>
<evidence type="ECO:0000313" key="3">
    <source>
        <dbReference type="Proteomes" id="UP000007796"/>
    </source>
</evidence>
<feature type="chain" id="PRO_5003262316" evidence="1">
    <location>
        <begin position="17"/>
        <end position="138"/>
    </location>
</feature>
<gene>
    <name evidence="2" type="ORF">CMQ_7739</name>
</gene>
<sequence length="138" mass="14522">MQFFATALFAAAVVSADAVFQVTNFAAACVPHSVECKYSFNVMQMNAGETVANICSASAVSSNTLPAITDGKCNNSYRTFTVTRDHTAGLTLAVTQMVSPASNQVATHLIPLSQITTTNDKVANVESYNGPTSFTLSD</sequence>